<keyword evidence="4" id="KW-1185">Reference proteome</keyword>
<evidence type="ECO:0000259" key="2">
    <source>
        <dbReference type="Pfam" id="PF02120"/>
    </source>
</evidence>
<feature type="region of interest" description="Disordered" evidence="1">
    <location>
        <begin position="17"/>
        <end position="42"/>
    </location>
</feature>
<sequence>MSIVGVSLNGAERLMVNPVGPSQATGQAASNGQASATPTAPLSLSPGTRLWALVSESTPLASQPKLAAATEARLQQLLQQALSNPQKPAQGHPAQATQADATQADTIKALTQLLRTPIHLVQARIGQHPITLLADRPVPAGQTLPLRADRGGLTWLAGEAPQTTSAAKAAPPLQTPLLQFSRNVSPPQLSNAQQSALMQVLRHALPQQQPTAQWLTKLQPWLNAPNGSTNPAATNKSTQSAPTPLTPSALPTKPTAPGQQPNPLMQLATNALTLPTDSQSLRNAVANSGLFAEAKLASATQPQSDAKLLLWQLLGQPNNTAQTTKPATDLLSHLLQLLQPATPSQTSHVPNTQTAEPLKALALQWLTKIVTQQAQHLLDNTTPGEWRLNLELPLKVDQQWLPLQLNFHKYWLAEDDDADNPSQQQSAQAKPVWQVTLSVEIAALGPLDARVRYSDDQLHCTLWAAQPETLKLVTQEAEVLRQKLHARGLKVHTLECHAGRLPTRPNTLSSPLLDTHA</sequence>
<feature type="region of interest" description="Disordered" evidence="1">
    <location>
        <begin position="221"/>
        <end position="263"/>
    </location>
</feature>
<accession>A0A839UPP5</accession>
<feature type="compositionally biased region" description="Polar residues" evidence="1">
    <location>
        <begin position="20"/>
        <end position="42"/>
    </location>
</feature>
<dbReference type="Pfam" id="PF02120">
    <property type="entry name" value="Flg_hook"/>
    <property type="match status" value="1"/>
</dbReference>
<evidence type="ECO:0000313" key="3">
    <source>
        <dbReference type="EMBL" id="MBB3168701.1"/>
    </source>
</evidence>
<dbReference type="Gene3D" id="3.30.750.140">
    <property type="match status" value="1"/>
</dbReference>
<evidence type="ECO:0000313" key="4">
    <source>
        <dbReference type="Proteomes" id="UP000559987"/>
    </source>
</evidence>
<reference evidence="3 4" key="1">
    <citation type="submission" date="2020-08" db="EMBL/GenBank/DDBJ databases">
        <title>Genomic Encyclopedia of Type Strains, Phase III (KMG-III): the genomes of soil and plant-associated and newly described type strains.</title>
        <authorList>
            <person name="Whitman W."/>
        </authorList>
    </citation>
    <scope>NUCLEOTIDE SEQUENCE [LARGE SCALE GENOMIC DNA]</scope>
    <source>
        <strain evidence="3 4">CECT 8571</strain>
    </source>
</reference>
<dbReference type="Proteomes" id="UP000559987">
    <property type="component" value="Unassembled WGS sequence"/>
</dbReference>
<name>A0A839UPP5_9GAMM</name>
<gene>
    <name evidence="3" type="ORF">FHS30_001885</name>
</gene>
<feature type="domain" description="Flagellar hook-length control protein-like C-terminal" evidence="2">
    <location>
        <begin position="423"/>
        <end position="499"/>
    </location>
</feature>
<dbReference type="AlphaFoldDB" id="A0A839UPP5"/>
<protein>
    <recommendedName>
        <fullName evidence="2">Flagellar hook-length control protein-like C-terminal domain-containing protein</fullName>
    </recommendedName>
</protein>
<feature type="compositionally biased region" description="Low complexity" evidence="1">
    <location>
        <begin position="240"/>
        <end position="257"/>
    </location>
</feature>
<organism evidence="3 4">
    <name type="scientific">Simiduia aestuariiviva</name>
    <dbReference type="NCBI Taxonomy" id="1510459"/>
    <lineage>
        <taxon>Bacteria</taxon>
        <taxon>Pseudomonadati</taxon>
        <taxon>Pseudomonadota</taxon>
        <taxon>Gammaproteobacteria</taxon>
        <taxon>Cellvibrionales</taxon>
        <taxon>Cellvibrionaceae</taxon>
        <taxon>Simiduia</taxon>
    </lineage>
</organism>
<evidence type="ECO:0000256" key="1">
    <source>
        <dbReference type="SAM" id="MobiDB-lite"/>
    </source>
</evidence>
<dbReference type="EMBL" id="JACHXZ010000002">
    <property type="protein sequence ID" value="MBB3168701.1"/>
    <property type="molecule type" value="Genomic_DNA"/>
</dbReference>
<dbReference type="InterPro" id="IPR021136">
    <property type="entry name" value="Flagellar_hook_control-like_C"/>
</dbReference>
<feature type="compositionally biased region" description="Polar residues" evidence="1">
    <location>
        <begin position="225"/>
        <end position="239"/>
    </location>
</feature>
<proteinExistence type="predicted"/>
<comment type="caution">
    <text evidence="3">The sequence shown here is derived from an EMBL/GenBank/DDBJ whole genome shotgun (WGS) entry which is preliminary data.</text>
</comment>
<dbReference type="InterPro" id="IPR038610">
    <property type="entry name" value="FliK-like_C_sf"/>
</dbReference>